<dbReference type="CDD" id="cd02674">
    <property type="entry name" value="Peptidase_C19R"/>
    <property type="match status" value="1"/>
</dbReference>
<dbReference type="InterPro" id="IPR050185">
    <property type="entry name" value="Ub_carboxyl-term_hydrolase"/>
</dbReference>
<feature type="region of interest" description="Disordered" evidence="3">
    <location>
        <begin position="23"/>
        <end position="149"/>
    </location>
</feature>
<dbReference type="Pfam" id="PF00443">
    <property type="entry name" value="UCH"/>
    <property type="match status" value="1"/>
</dbReference>
<keyword evidence="2" id="KW-0378">Hydrolase</keyword>
<feature type="compositionally biased region" description="Polar residues" evidence="3">
    <location>
        <begin position="83"/>
        <end position="100"/>
    </location>
</feature>
<keyword evidence="2" id="KW-0788">Thiol protease</keyword>
<dbReference type="Gene3D" id="3.90.70.10">
    <property type="entry name" value="Cysteine proteinases"/>
    <property type="match status" value="1"/>
</dbReference>
<accession>A0AAE0RPH2</accession>
<dbReference type="InterPro" id="IPR028889">
    <property type="entry name" value="USP"/>
</dbReference>
<dbReference type="InterPro" id="IPR038765">
    <property type="entry name" value="Papain-like_cys_pep_sf"/>
</dbReference>
<reference evidence="5" key="2">
    <citation type="journal article" date="2021" name="Genome Biol. Evol.">
        <title>Developing a high-quality reference genome for a parasitic bivalve with doubly uniparental inheritance (Bivalvia: Unionida).</title>
        <authorList>
            <person name="Smith C.H."/>
        </authorList>
    </citation>
    <scope>NUCLEOTIDE SEQUENCE</scope>
    <source>
        <strain evidence="5">CHS0354</strain>
        <tissue evidence="5">Mantle</tissue>
    </source>
</reference>
<dbReference type="PANTHER" id="PTHR21646:SF23">
    <property type="entry name" value="UBIQUITIN CARBOXYL-TERMINAL HYDROLASE USP2"/>
    <property type="match status" value="1"/>
</dbReference>
<comment type="caution">
    <text evidence="5">The sequence shown here is derived from an EMBL/GenBank/DDBJ whole genome shotgun (WGS) entry which is preliminary data.</text>
</comment>
<evidence type="ECO:0000256" key="2">
    <source>
        <dbReference type="RuleBase" id="RU366025"/>
    </source>
</evidence>
<dbReference type="PANTHER" id="PTHR21646">
    <property type="entry name" value="UBIQUITIN CARBOXYL-TERMINAL HYDROLASE"/>
    <property type="match status" value="1"/>
</dbReference>
<sequence length="631" mass="70531">MSYRATLYSPVASMPGSTYSTTYNSSFGRTKTPSATARKPLFDGSSRRPLYDGSSSASKMSYGSSSSRTLPPGPGPLDASGRRLSNYNVGSRQGSGSSLRNGPVRADHSVISKDYSSSNMYGTMSRKGNYGGTSTSNASSSLRGKRSSSLANINDASSDLQNLRLNGTDHIDSRTENAVSRLSRRDKHNYEQSMNDDVSRTSSRTSRHSSVVTDRFSTSLRDNYVSPRHENENNLSSSTSSKDILEPSDIKRRASVTDSTTVKSLSRQSSSTSLSGGYSNPKYASGGLVGLRNIGNTCFMNSVLQCLSNTRPLLEYILKEDYMLDKNTTISTMKGALMIAYANIMTSMWKDKNTANSYVSPNSFKSQIQKFAPRFTGYAQQDAQEFLRYLLEGLHEDVNKNEKKPKPITIEDNNFSSDSDKAREYWKAYLRCDNSRIVDIFVGQLRSELKFEECEHRSVTFDPFWDLSLPIPKGRSEVDIRDCLQLFMKAEKLDDDERPTCTKCKTRRACTKSFSIQKFPQILVLHLKRFSQERYSRKMSTHVNFPITNLDLREFSAEGNDTQMYNLYAVSEHSGSTHSGHYTAKCKHPYTGEWHSFNDTRVSPCGANQAVSDEAYVLFYELGGKSGQSRL</sequence>
<dbReference type="GO" id="GO:0004843">
    <property type="term" value="F:cysteine-type deubiquitinase activity"/>
    <property type="evidence" value="ECO:0007669"/>
    <property type="project" value="UniProtKB-UniRule"/>
</dbReference>
<dbReference type="InterPro" id="IPR001394">
    <property type="entry name" value="Peptidase_C19_UCH"/>
</dbReference>
<dbReference type="FunFam" id="3.90.70.10:FF:000083">
    <property type="entry name" value="Uncharacterized protein, isoform B"/>
    <property type="match status" value="1"/>
</dbReference>
<evidence type="ECO:0000313" key="5">
    <source>
        <dbReference type="EMBL" id="KAK3577328.1"/>
    </source>
</evidence>
<keyword evidence="2" id="KW-0645">Protease</keyword>
<dbReference type="GO" id="GO:0006508">
    <property type="term" value="P:proteolysis"/>
    <property type="evidence" value="ECO:0007669"/>
    <property type="project" value="UniProtKB-KW"/>
</dbReference>
<keyword evidence="2" id="KW-0833">Ubl conjugation pathway</keyword>
<feature type="region of interest" description="Disordered" evidence="3">
    <location>
        <begin position="165"/>
        <end position="277"/>
    </location>
</feature>
<keyword evidence="6" id="KW-1185">Reference proteome</keyword>
<comment type="catalytic activity">
    <reaction evidence="1 2">
        <text>Thiol-dependent hydrolysis of ester, thioester, amide, peptide and isopeptide bonds formed by the C-terminal Gly of ubiquitin (a 76-residue protein attached to proteins as an intracellular targeting signal).</text>
        <dbReference type="EC" id="3.4.19.12"/>
    </reaction>
</comment>
<evidence type="ECO:0000313" key="6">
    <source>
        <dbReference type="Proteomes" id="UP001195483"/>
    </source>
</evidence>
<organism evidence="5 6">
    <name type="scientific">Potamilus streckersoni</name>
    <dbReference type="NCBI Taxonomy" id="2493646"/>
    <lineage>
        <taxon>Eukaryota</taxon>
        <taxon>Metazoa</taxon>
        <taxon>Spiralia</taxon>
        <taxon>Lophotrochozoa</taxon>
        <taxon>Mollusca</taxon>
        <taxon>Bivalvia</taxon>
        <taxon>Autobranchia</taxon>
        <taxon>Heteroconchia</taxon>
        <taxon>Palaeoheterodonta</taxon>
        <taxon>Unionida</taxon>
        <taxon>Unionoidea</taxon>
        <taxon>Unionidae</taxon>
        <taxon>Ambleminae</taxon>
        <taxon>Lampsilini</taxon>
        <taxon>Potamilus</taxon>
    </lineage>
</organism>
<dbReference type="EC" id="3.4.19.12" evidence="2"/>
<evidence type="ECO:0000256" key="1">
    <source>
        <dbReference type="ARBA" id="ARBA00000707"/>
    </source>
</evidence>
<dbReference type="PROSITE" id="PS50235">
    <property type="entry name" value="USP_3"/>
    <property type="match status" value="1"/>
</dbReference>
<dbReference type="PROSITE" id="PS00973">
    <property type="entry name" value="USP_2"/>
    <property type="match status" value="1"/>
</dbReference>
<dbReference type="Proteomes" id="UP001195483">
    <property type="component" value="Unassembled WGS sequence"/>
</dbReference>
<feature type="compositionally biased region" description="Low complexity" evidence="3">
    <location>
        <begin position="200"/>
        <end position="215"/>
    </location>
</feature>
<feature type="compositionally biased region" description="Low complexity" evidence="3">
    <location>
        <begin position="54"/>
        <end position="67"/>
    </location>
</feature>
<reference evidence="5" key="1">
    <citation type="journal article" date="2021" name="Genome Biol. Evol.">
        <title>A High-Quality Reference Genome for a Parasitic Bivalve with Doubly Uniparental Inheritance (Bivalvia: Unionida).</title>
        <authorList>
            <person name="Smith C.H."/>
        </authorList>
    </citation>
    <scope>NUCLEOTIDE SEQUENCE</scope>
    <source>
        <strain evidence="5">CHS0354</strain>
    </source>
</reference>
<evidence type="ECO:0000256" key="3">
    <source>
        <dbReference type="SAM" id="MobiDB-lite"/>
    </source>
</evidence>
<name>A0AAE0RPH2_9BIVA</name>
<dbReference type="InterPro" id="IPR018200">
    <property type="entry name" value="USP_CS"/>
</dbReference>
<feature type="compositionally biased region" description="Polar residues" evidence="3">
    <location>
        <begin position="23"/>
        <end position="35"/>
    </location>
</feature>
<dbReference type="AlphaFoldDB" id="A0AAE0RPH2"/>
<dbReference type="SUPFAM" id="SSF54001">
    <property type="entry name" value="Cysteine proteinases"/>
    <property type="match status" value="1"/>
</dbReference>
<proteinExistence type="inferred from homology"/>
<feature type="domain" description="USP" evidence="4">
    <location>
        <begin position="289"/>
        <end position="623"/>
    </location>
</feature>
<feature type="compositionally biased region" description="Low complexity" evidence="3">
    <location>
        <begin position="259"/>
        <end position="277"/>
    </location>
</feature>
<protein>
    <recommendedName>
        <fullName evidence="2">Ubiquitin carboxyl-terminal hydrolase</fullName>
        <ecNumber evidence="2">3.4.19.12</ecNumber>
    </recommendedName>
</protein>
<evidence type="ECO:0000259" key="4">
    <source>
        <dbReference type="PROSITE" id="PS50235"/>
    </source>
</evidence>
<feature type="compositionally biased region" description="Low complexity" evidence="3">
    <location>
        <begin position="136"/>
        <end position="149"/>
    </location>
</feature>
<dbReference type="EMBL" id="JAEAOA010000557">
    <property type="protein sequence ID" value="KAK3577328.1"/>
    <property type="molecule type" value="Genomic_DNA"/>
</dbReference>
<feature type="compositionally biased region" description="Basic and acidic residues" evidence="3">
    <location>
        <begin position="243"/>
        <end position="252"/>
    </location>
</feature>
<dbReference type="GO" id="GO:0016579">
    <property type="term" value="P:protein deubiquitination"/>
    <property type="evidence" value="ECO:0007669"/>
    <property type="project" value="InterPro"/>
</dbReference>
<reference evidence="5" key="3">
    <citation type="submission" date="2023-05" db="EMBL/GenBank/DDBJ databases">
        <authorList>
            <person name="Smith C.H."/>
        </authorList>
    </citation>
    <scope>NUCLEOTIDE SEQUENCE</scope>
    <source>
        <strain evidence="5">CHS0354</strain>
        <tissue evidence="5">Mantle</tissue>
    </source>
</reference>
<comment type="similarity">
    <text evidence="2">Belongs to the peptidase C19 family.</text>
</comment>
<gene>
    <name evidence="5" type="ORF">CHS0354_008422</name>
</gene>
<dbReference type="PROSITE" id="PS00972">
    <property type="entry name" value="USP_1"/>
    <property type="match status" value="1"/>
</dbReference>